<dbReference type="Proteomes" id="UP000663792">
    <property type="component" value="Unassembled WGS sequence"/>
</dbReference>
<organism evidence="3 4">
    <name type="scientific">Nakamurella leprariae</name>
    <dbReference type="NCBI Taxonomy" id="2803911"/>
    <lineage>
        <taxon>Bacteria</taxon>
        <taxon>Bacillati</taxon>
        <taxon>Actinomycetota</taxon>
        <taxon>Actinomycetes</taxon>
        <taxon>Nakamurellales</taxon>
        <taxon>Nakamurellaceae</taxon>
        <taxon>Nakamurella</taxon>
    </lineage>
</organism>
<feature type="signal peptide" evidence="2">
    <location>
        <begin position="1"/>
        <end position="40"/>
    </location>
</feature>
<evidence type="ECO:0000313" key="4">
    <source>
        <dbReference type="Proteomes" id="UP000663792"/>
    </source>
</evidence>
<dbReference type="Pfam" id="PF01547">
    <property type="entry name" value="SBP_bac_1"/>
    <property type="match status" value="1"/>
</dbReference>
<protein>
    <submittedName>
        <fullName evidence="3">ABC transporter substrate-binding protein</fullName>
    </submittedName>
</protein>
<evidence type="ECO:0000256" key="2">
    <source>
        <dbReference type="SAM" id="SignalP"/>
    </source>
</evidence>
<keyword evidence="4" id="KW-1185">Reference proteome</keyword>
<reference evidence="3" key="1">
    <citation type="submission" date="2021-01" db="EMBL/GenBank/DDBJ databases">
        <title>YIM 132084 draft genome.</title>
        <authorList>
            <person name="An D."/>
        </authorList>
    </citation>
    <scope>NUCLEOTIDE SEQUENCE</scope>
    <source>
        <strain evidence="3">YIM 132084</strain>
    </source>
</reference>
<dbReference type="EMBL" id="JAERWK010000021">
    <property type="protein sequence ID" value="MBM9468872.1"/>
    <property type="molecule type" value="Genomic_DNA"/>
</dbReference>
<dbReference type="AlphaFoldDB" id="A0A938YDU0"/>
<dbReference type="RefSeq" id="WP_205261825.1">
    <property type="nucleotide sequence ID" value="NZ_JAERWK010000021.1"/>
</dbReference>
<comment type="caution">
    <text evidence="3">The sequence shown here is derived from an EMBL/GenBank/DDBJ whole genome shotgun (WGS) entry which is preliminary data.</text>
</comment>
<evidence type="ECO:0000256" key="1">
    <source>
        <dbReference type="SAM" id="MobiDB-lite"/>
    </source>
</evidence>
<dbReference type="CDD" id="cd14748">
    <property type="entry name" value="PBP2_UgpB"/>
    <property type="match status" value="1"/>
</dbReference>
<dbReference type="SUPFAM" id="SSF53850">
    <property type="entry name" value="Periplasmic binding protein-like II"/>
    <property type="match status" value="1"/>
</dbReference>
<feature type="chain" id="PRO_5038563351" evidence="2">
    <location>
        <begin position="41"/>
        <end position="481"/>
    </location>
</feature>
<name>A0A938YDU0_9ACTN</name>
<sequence>MSIPSSLRPRRAVTGPRLGTRSTRTALVALALAVGLTLTACGGATSDATTDAAAGGGSGSGTAGAAPTLTPGEPVTITFETYNLLNAGPWTDTINGLVADFEAEHPDIDVTAQAPQGGLANLTGSVQQQLVAGNPPDVAQLGFGDRRFAAESLGAVNFNQVFGDEAVTTQFDGSDGQHPFHEKTRAMGDIDGDTYGMPYVFSTPVLWYNADLFRAAGLDPEQPPTTWAAFKEDALAVTAASEADGGYLACLGSGAGDWCLQGVIRSNDGRVLAEDGSTIAWGEDGSVGALGMWQDLVTSGASPDMDTTDAQEAFQTGKLGMFLQTSAVQSALSAAAEGHFELRAAQMPAFEGHEAVPTNSGSALYSFSQDPAKQAAAWEFIKYMTSDHAYTEITSGIGYLPLRVGLVDDPDGLQTWAAAHPLIEPNLEQLDRLEPTVAYPGDQYGQILTLLTDSATEVVYRGADPAATMQASQERAQGLVS</sequence>
<dbReference type="InterPro" id="IPR050490">
    <property type="entry name" value="Bact_solute-bd_prot1"/>
</dbReference>
<dbReference type="PANTHER" id="PTHR43649">
    <property type="entry name" value="ARABINOSE-BINDING PROTEIN-RELATED"/>
    <property type="match status" value="1"/>
</dbReference>
<dbReference type="InterPro" id="IPR006059">
    <property type="entry name" value="SBP"/>
</dbReference>
<feature type="region of interest" description="Disordered" evidence="1">
    <location>
        <begin position="49"/>
        <end position="69"/>
    </location>
</feature>
<evidence type="ECO:0000313" key="3">
    <source>
        <dbReference type="EMBL" id="MBM9468872.1"/>
    </source>
</evidence>
<gene>
    <name evidence="3" type="ORF">JL106_16430</name>
</gene>
<dbReference type="Gene3D" id="3.40.190.10">
    <property type="entry name" value="Periplasmic binding protein-like II"/>
    <property type="match status" value="1"/>
</dbReference>
<proteinExistence type="predicted"/>
<accession>A0A938YDU0</accession>
<keyword evidence="2" id="KW-0732">Signal</keyword>
<dbReference type="PANTHER" id="PTHR43649:SF12">
    <property type="entry name" value="DIACETYLCHITOBIOSE BINDING PROTEIN DASA"/>
    <property type="match status" value="1"/>
</dbReference>